<feature type="compositionally biased region" description="Pro residues" evidence="10">
    <location>
        <begin position="83"/>
        <end position="113"/>
    </location>
</feature>
<keyword evidence="3" id="KW-0813">Transport</keyword>
<keyword evidence="6" id="KW-0812">Transmembrane</keyword>
<dbReference type="GO" id="GO:0015031">
    <property type="term" value="P:protein transport"/>
    <property type="evidence" value="ECO:0007669"/>
    <property type="project" value="UniProtKB-KW"/>
</dbReference>
<reference evidence="12 13" key="1">
    <citation type="journal article" date="2019" name="Environ. Microbiol.">
        <title>Species interactions and distinct microbial communities in high Arctic permafrost affected cryosols are associated with the CH4 and CO2 gas fluxes.</title>
        <authorList>
            <person name="Altshuler I."/>
            <person name="Hamel J."/>
            <person name="Turney S."/>
            <person name="Magnuson E."/>
            <person name="Levesque R."/>
            <person name="Greer C."/>
            <person name="Whyte L.G."/>
        </authorList>
    </citation>
    <scope>NUCLEOTIDE SEQUENCE [LARGE SCALE GENOMIC DNA]</scope>
    <source>
        <strain evidence="12 13">S06.C</strain>
    </source>
</reference>
<evidence type="ECO:0000256" key="4">
    <source>
        <dbReference type="ARBA" id="ARBA00022475"/>
    </source>
</evidence>
<dbReference type="OrthoDB" id="8853512at2"/>
<evidence type="ECO:0000256" key="1">
    <source>
        <dbReference type="ARBA" id="ARBA00004383"/>
    </source>
</evidence>
<feature type="domain" description="TonB C-terminal" evidence="11">
    <location>
        <begin position="98"/>
        <end position="189"/>
    </location>
</feature>
<evidence type="ECO:0000256" key="9">
    <source>
        <dbReference type="ARBA" id="ARBA00023136"/>
    </source>
</evidence>
<evidence type="ECO:0000313" key="13">
    <source>
        <dbReference type="Proteomes" id="UP000319212"/>
    </source>
</evidence>
<comment type="caution">
    <text evidence="12">The sequence shown here is derived from an EMBL/GenBank/DDBJ whole genome shotgun (WGS) entry which is preliminary data.</text>
</comment>
<dbReference type="SUPFAM" id="SSF74653">
    <property type="entry name" value="TolA/TonB C-terminal domain"/>
    <property type="match status" value="1"/>
</dbReference>
<evidence type="ECO:0000256" key="6">
    <source>
        <dbReference type="ARBA" id="ARBA00022692"/>
    </source>
</evidence>
<evidence type="ECO:0000313" key="12">
    <source>
        <dbReference type="EMBL" id="TPG30464.1"/>
    </source>
</evidence>
<evidence type="ECO:0000256" key="5">
    <source>
        <dbReference type="ARBA" id="ARBA00022519"/>
    </source>
</evidence>
<evidence type="ECO:0000256" key="10">
    <source>
        <dbReference type="SAM" id="MobiDB-lite"/>
    </source>
</evidence>
<sequence>MYAIAVPCTSDRPGGQEAIARRPIIDAMTSVAIPVITALAIVLAGCTMPRKAPTDDEAREAATPSVEAAASAAAAARIDMGPAPGPDAQPPAAPPADPAVTPPAPLHRPPPAYPAALQDGGGEGRVIARFIVDVRGVPETVRIVQSSDPLFSDAVTQAVRAWRYVPARDAAGRAVPADVRATFQFRLED</sequence>
<dbReference type="InterPro" id="IPR037682">
    <property type="entry name" value="TonB_C"/>
</dbReference>
<dbReference type="NCBIfam" id="TIGR01352">
    <property type="entry name" value="tonB_Cterm"/>
    <property type="match status" value="1"/>
</dbReference>
<keyword evidence="5" id="KW-0997">Cell inner membrane</keyword>
<dbReference type="GO" id="GO:0098797">
    <property type="term" value="C:plasma membrane protein complex"/>
    <property type="evidence" value="ECO:0007669"/>
    <property type="project" value="TreeGrafter"/>
</dbReference>
<name>A0A502DZB6_9BURK</name>
<dbReference type="PANTHER" id="PTHR33446:SF2">
    <property type="entry name" value="PROTEIN TONB"/>
    <property type="match status" value="1"/>
</dbReference>
<dbReference type="EMBL" id="RCZI01000001">
    <property type="protein sequence ID" value="TPG30464.1"/>
    <property type="molecule type" value="Genomic_DNA"/>
</dbReference>
<evidence type="ECO:0000259" key="11">
    <source>
        <dbReference type="PROSITE" id="PS52015"/>
    </source>
</evidence>
<dbReference type="InterPro" id="IPR051045">
    <property type="entry name" value="TonB-dependent_transducer"/>
</dbReference>
<dbReference type="PROSITE" id="PS52015">
    <property type="entry name" value="TONB_CTD"/>
    <property type="match status" value="1"/>
</dbReference>
<proteinExistence type="inferred from homology"/>
<dbReference type="GO" id="GO:0031992">
    <property type="term" value="F:energy transducer activity"/>
    <property type="evidence" value="ECO:0007669"/>
    <property type="project" value="TreeGrafter"/>
</dbReference>
<protein>
    <submittedName>
        <fullName evidence="12">Energy transducer TonB</fullName>
    </submittedName>
</protein>
<organism evidence="12 13">
    <name type="scientific">Variovorax guangxiensis</name>
    <dbReference type="NCBI Taxonomy" id="1775474"/>
    <lineage>
        <taxon>Bacteria</taxon>
        <taxon>Pseudomonadati</taxon>
        <taxon>Pseudomonadota</taxon>
        <taxon>Betaproteobacteria</taxon>
        <taxon>Burkholderiales</taxon>
        <taxon>Comamonadaceae</taxon>
        <taxon>Variovorax</taxon>
    </lineage>
</organism>
<keyword evidence="8" id="KW-1133">Transmembrane helix</keyword>
<evidence type="ECO:0000256" key="2">
    <source>
        <dbReference type="ARBA" id="ARBA00006555"/>
    </source>
</evidence>
<comment type="similarity">
    <text evidence="2">Belongs to the TonB family.</text>
</comment>
<comment type="subcellular location">
    <subcellularLocation>
        <location evidence="1">Cell inner membrane</location>
        <topology evidence="1">Single-pass membrane protein</topology>
        <orientation evidence="1">Periplasmic side</orientation>
    </subcellularLocation>
</comment>
<evidence type="ECO:0000256" key="3">
    <source>
        <dbReference type="ARBA" id="ARBA00022448"/>
    </source>
</evidence>
<keyword evidence="4" id="KW-1003">Cell membrane</keyword>
<feature type="region of interest" description="Disordered" evidence="10">
    <location>
        <begin position="79"/>
        <end position="119"/>
    </location>
</feature>
<evidence type="ECO:0000256" key="8">
    <source>
        <dbReference type="ARBA" id="ARBA00022989"/>
    </source>
</evidence>
<dbReference type="PANTHER" id="PTHR33446">
    <property type="entry name" value="PROTEIN TONB-RELATED"/>
    <property type="match status" value="1"/>
</dbReference>
<dbReference type="Pfam" id="PF03544">
    <property type="entry name" value="TonB_C"/>
    <property type="match status" value="1"/>
</dbReference>
<dbReference type="GO" id="GO:0055085">
    <property type="term" value="P:transmembrane transport"/>
    <property type="evidence" value="ECO:0007669"/>
    <property type="project" value="InterPro"/>
</dbReference>
<accession>A0A502DZB6</accession>
<dbReference type="AlphaFoldDB" id="A0A502DZB6"/>
<gene>
    <name evidence="12" type="ORF">EAH82_02970</name>
</gene>
<keyword evidence="9" id="KW-0472">Membrane</keyword>
<dbReference type="InterPro" id="IPR006260">
    <property type="entry name" value="TonB/TolA_C"/>
</dbReference>
<keyword evidence="7" id="KW-0653">Protein transport</keyword>
<dbReference type="Gene3D" id="3.30.1150.10">
    <property type="match status" value="1"/>
</dbReference>
<evidence type="ECO:0000256" key="7">
    <source>
        <dbReference type="ARBA" id="ARBA00022927"/>
    </source>
</evidence>
<dbReference type="Proteomes" id="UP000319212">
    <property type="component" value="Unassembled WGS sequence"/>
</dbReference>